<protein>
    <submittedName>
        <fullName evidence="1">Uncharacterized protein</fullName>
    </submittedName>
</protein>
<dbReference type="Proteomes" id="UP000188235">
    <property type="component" value="Chromosome"/>
</dbReference>
<name>A0A1Q2CZW5_9ACTN</name>
<dbReference type="AlphaFoldDB" id="A0A1Q2CZW5"/>
<sequence>MDQFGFELGDDGELRADYESAGDRVSVTVSPEMSRYLGNLLGQWEVRPTQVGRAGCGVTNMETVCVSIGRVEMMLVGSDSLDPAALGAVANEMYESV</sequence>
<dbReference type="KEGG" id="tfa:BW733_13420"/>
<accession>A0A1Q2CZW5</accession>
<evidence type="ECO:0000313" key="1">
    <source>
        <dbReference type="EMBL" id="AQP51673.1"/>
    </source>
</evidence>
<keyword evidence="2" id="KW-1185">Reference proteome</keyword>
<dbReference type="RefSeq" id="WP_077351199.1">
    <property type="nucleotide sequence ID" value="NZ_CP019607.1"/>
</dbReference>
<organism evidence="1 2">
    <name type="scientific">Tessaracoccus flavescens</name>
    <dbReference type="NCBI Taxonomy" id="399497"/>
    <lineage>
        <taxon>Bacteria</taxon>
        <taxon>Bacillati</taxon>
        <taxon>Actinomycetota</taxon>
        <taxon>Actinomycetes</taxon>
        <taxon>Propionibacteriales</taxon>
        <taxon>Propionibacteriaceae</taxon>
        <taxon>Tessaracoccus</taxon>
    </lineage>
</organism>
<proteinExistence type="predicted"/>
<dbReference type="EMBL" id="CP019607">
    <property type="protein sequence ID" value="AQP51673.1"/>
    <property type="molecule type" value="Genomic_DNA"/>
</dbReference>
<reference evidence="1 2" key="1">
    <citation type="journal article" date="2008" name="Int. J. Syst. Evol. Microbiol.">
        <title>Tessaracoccus flavescens sp. nov., isolated from marine sediment.</title>
        <authorList>
            <person name="Lee D.W."/>
            <person name="Lee S.D."/>
        </authorList>
    </citation>
    <scope>NUCLEOTIDE SEQUENCE [LARGE SCALE GENOMIC DNA]</scope>
    <source>
        <strain evidence="1 2">SST-39T</strain>
    </source>
</reference>
<evidence type="ECO:0000313" key="2">
    <source>
        <dbReference type="Proteomes" id="UP000188235"/>
    </source>
</evidence>
<gene>
    <name evidence="1" type="ORF">BW733_13420</name>
</gene>